<keyword evidence="2" id="KW-1185">Reference proteome</keyword>
<evidence type="ECO:0000313" key="1">
    <source>
        <dbReference type="EMBL" id="RDY11309.1"/>
    </source>
</evidence>
<keyword evidence="1" id="KW-0418">Kinase</keyword>
<reference evidence="1" key="1">
    <citation type="submission" date="2018-05" db="EMBL/GenBank/DDBJ databases">
        <title>Draft genome of Mucuna pruriens seed.</title>
        <authorList>
            <person name="Nnadi N.E."/>
            <person name="Vos R."/>
            <person name="Hasami M.H."/>
            <person name="Devisetty U.K."/>
            <person name="Aguiy J.C."/>
        </authorList>
    </citation>
    <scope>NUCLEOTIDE SEQUENCE [LARGE SCALE GENOMIC DNA]</scope>
    <source>
        <strain evidence="1">JCA_2017</strain>
    </source>
</reference>
<dbReference type="OrthoDB" id="10614353at2759"/>
<comment type="caution">
    <text evidence="1">The sequence shown here is derived from an EMBL/GenBank/DDBJ whole genome shotgun (WGS) entry which is preliminary data.</text>
</comment>
<name>A0A371I8F5_MUCPR</name>
<keyword evidence="1" id="KW-0808">Transferase</keyword>
<evidence type="ECO:0000313" key="2">
    <source>
        <dbReference type="Proteomes" id="UP000257109"/>
    </source>
</evidence>
<sequence>MQVQNWKIEGYNESYMPPDQSGVGKGRTDFSFPGVPCLSEEDDELTESKIKAFLDEKALELKKLQTPLYEELYNSLNTFCSPTS</sequence>
<gene>
    <name evidence="1" type="primary">NPK1</name>
    <name evidence="1" type="ORF">CR513_04047</name>
</gene>
<accession>A0A371I8F5</accession>
<dbReference type="Proteomes" id="UP000257109">
    <property type="component" value="Unassembled WGS sequence"/>
</dbReference>
<dbReference type="EMBL" id="QJKJ01000666">
    <property type="protein sequence ID" value="RDY11309.1"/>
    <property type="molecule type" value="Genomic_DNA"/>
</dbReference>
<dbReference type="GO" id="GO:0016301">
    <property type="term" value="F:kinase activity"/>
    <property type="evidence" value="ECO:0007669"/>
    <property type="project" value="UniProtKB-KW"/>
</dbReference>
<protein>
    <submittedName>
        <fullName evidence="1">Mitogen-activated protein kinase kinase kinase NPK1</fullName>
    </submittedName>
</protein>
<dbReference type="STRING" id="157652.A0A371I8F5"/>
<proteinExistence type="predicted"/>
<dbReference type="AlphaFoldDB" id="A0A371I8F5"/>
<organism evidence="1 2">
    <name type="scientific">Mucuna pruriens</name>
    <name type="common">Velvet bean</name>
    <name type="synonym">Dolichos pruriens</name>
    <dbReference type="NCBI Taxonomy" id="157652"/>
    <lineage>
        <taxon>Eukaryota</taxon>
        <taxon>Viridiplantae</taxon>
        <taxon>Streptophyta</taxon>
        <taxon>Embryophyta</taxon>
        <taxon>Tracheophyta</taxon>
        <taxon>Spermatophyta</taxon>
        <taxon>Magnoliopsida</taxon>
        <taxon>eudicotyledons</taxon>
        <taxon>Gunneridae</taxon>
        <taxon>Pentapetalae</taxon>
        <taxon>rosids</taxon>
        <taxon>fabids</taxon>
        <taxon>Fabales</taxon>
        <taxon>Fabaceae</taxon>
        <taxon>Papilionoideae</taxon>
        <taxon>50 kb inversion clade</taxon>
        <taxon>NPAAA clade</taxon>
        <taxon>indigoferoid/millettioid clade</taxon>
        <taxon>Phaseoleae</taxon>
        <taxon>Mucuna</taxon>
    </lineage>
</organism>
<feature type="non-terminal residue" evidence="1">
    <location>
        <position position="1"/>
    </location>
</feature>